<dbReference type="InterPro" id="IPR005170">
    <property type="entry name" value="Transptr-assoc_dom"/>
</dbReference>
<keyword evidence="3" id="KW-1003">Cell membrane</keyword>
<dbReference type="InterPro" id="IPR000644">
    <property type="entry name" value="CBS_dom"/>
</dbReference>
<dbReference type="Pfam" id="PF01595">
    <property type="entry name" value="CNNM"/>
    <property type="match status" value="1"/>
</dbReference>
<dbReference type="Gene3D" id="3.30.465.10">
    <property type="match status" value="1"/>
</dbReference>
<dbReference type="InterPro" id="IPR044751">
    <property type="entry name" value="Ion_transp-like_CBS"/>
</dbReference>
<feature type="transmembrane region" description="Helical" evidence="11">
    <location>
        <begin position="97"/>
        <end position="114"/>
    </location>
</feature>
<dbReference type="InterPro" id="IPR016169">
    <property type="entry name" value="FAD-bd_PCMH_sub2"/>
</dbReference>
<dbReference type="SUPFAM" id="SSF56176">
    <property type="entry name" value="FAD-binding/transporter-associated domain-like"/>
    <property type="match status" value="1"/>
</dbReference>
<keyword evidence="5" id="KW-0677">Repeat</keyword>
<reference evidence="14 15" key="1">
    <citation type="submission" date="2023-12" db="EMBL/GenBank/DDBJ databases">
        <title>Whole genome sequencing of Paenibacillus phoenicis isolated from the Phoenix Mars Lander spacecraft assembly facility.</title>
        <authorList>
            <person name="Garcia A."/>
            <person name="Venkateswaran K."/>
        </authorList>
    </citation>
    <scope>NUCLEOTIDE SEQUENCE [LARGE SCALE GENOMIC DNA]</scope>
    <source>
        <strain evidence="14 15">3PO2SA</strain>
    </source>
</reference>
<keyword evidence="6 10" id="KW-1133">Transmembrane helix</keyword>
<evidence type="ECO:0000256" key="9">
    <source>
        <dbReference type="PROSITE-ProRule" id="PRU00703"/>
    </source>
</evidence>
<name>A0ABU5PIV7_9BACL</name>
<gene>
    <name evidence="14" type="ORF">U9M73_07755</name>
</gene>
<dbReference type="InterPro" id="IPR036318">
    <property type="entry name" value="FAD-bd_PCMH-like_sf"/>
</dbReference>
<feature type="domain" description="CBS" evidence="12">
    <location>
        <begin position="285"/>
        <end position="345"/>
    </location>
</feature>
<evidence type="ECO:0000313" key="14">
    <source>
        <dbReference type="EMBL" id="MEA3569893.1"/>
    </source>
</evidence>
<accession>A0ABU5PIV7</accession>
<keyword evidence="15" id="KW-1185">Reference proteome</keyword>
<feature type="domain" description="CBS" evidence="12">
    <location>
        <begin position="219"/>
        <end position="278"/>
    </location>
</feature>
<protein>
    <submittedName>
        <fullName evidence="14">Hemolysin family protein</fullName>
    </submittedName>
</protein>
<dbReference type="InterPro" id="IPR002550">
    <property type="entry name" value="CNNM"/>
</dbReference>
<sequence length="446" mass="49855">MLGLLVVFILILINAFFAASEIALISLNDNKIKAMAGQGHRKAKVIVGLLGEPSKFLATIQIGITLAGFFASAFAGESFADDLAAYLIRMGLPIPENVLSTISLIIITLLLSYFQLVLGELVPKRVAMNKAEAMAMFAATTLSILSKATSPFVKLLTTSTNMLVRLFGIDPNAKEEEVSEEEIRMMLDTGEEMGTIQPSERLMINNIFDFDNLTVSDIMTHRIDVVAIPADADQQTVAEIADKEQYTRFPVYEDTVDNMIGILHSKDLIRFLRNGEKEHWNLQELVTPPYFIPISKKTNELFEEMQQNRIHMAIVVDEYGGTAGIVTMEDLLEEIVGNIYDEHDEEEREYEQVGEGSYLFSGTMSLDDAQEILDIKLPIEHYDTLSGFMIGQLKRIPTVNEIPEFEYGGYVFAVREVGQHRIRKLAATRLTDPEQAFSVHPVSMDS</sequence>
<evidence type="ECO:0000256" key="5">
    <source>
        <dbReference type="ARBA" id="ARBA00022737"/>
    </source>
</evidence>
<evidence type="ECO:0000259" key="13">
    <source>
        <dbReference type="PROSITE" id="PS51846"/>
    </source>
</evidence>
<evidence type="ECO:0000256" key="10">
    <source>
        <dbReference type="PROSITE-ProRule" id="PRU01193"/>
    </source>
</evidence>
<comment type="caution">
    <text evidence="14">The sequence shown here is derived from an EMBL/GenBank/DDBJ whole genome shotgun (WGS) entry which is preliminary data.</text>
</comment>
<organism evidence="14 15">
    <name type="scientific">Paenibacillus phoenicis</name>
    <dbReference type="NCBI Taxonomy" id="554117"/>
    <lineage>
        <taxon>Bacteria</taxon>
        <taxon>Bacillati</taxon>
        <taxon>Bacillota</taxon>
        <taxon>Bacilli</taxon>
        <taxon>Bacillales</taxon>
        <taxon>Paenibacillaceae</taxon>
        <taxon>Paenibacillus</taxon>
    </lineage>
</organism>
<dbReference type="SMART" id="SM00116">
    <property type="entry name" value="CBS"/>
    <property type="match status" value="2"/>
</dbReference>
<comment type="subcellular location">
    <subcellularLocation>
        <location evidence="1">Cell membrane</location>
        <topology evidence="1">Multi-pass membrane protein</topology>
    </subcellularLocation>
</comment>
<dbReference type="InterPro" id="IPR051676">
    <property type="entry name" value="UPF0053_domain"/>
</dbReference>
<dbReference type="Proteomes" id="UP001292216">
    <property type="component" value="Unassembled WGS sequence"/>
</dbReference>
<evidence type="ECO:0000256" key="1">
    <source>
        <dbReference type="ARBA" id="ARBA00004651"/>
    </source>
</evidence>
<keyword evidence="8 10" id="KW-0472">Membrane</keyword>
<comment type="similarity">
    <text evidence="2">Belongs to the UPF0053 family.</text>
</comment>
<keyword evidence="4 10" id="KW-0812">Transmembrane</keyword>
<dbReference type="PANTHER" id="PTHR43099:SF2">
    <property type="entry name" value="UPF0053 PROTEIN YRKA"/>
    <property type="match status" value="1"/>
</dbReference>
<dbReference type="SUPFAM" id="SSF54631">
    <property type="entry name" value="CBS-domain pair"/>
    <property type="match status" value="1"/>
</dbReference>
<dbReference type="InterPro" id="IPR046342">
    <property type="entry name" value="CBS_dom_sf"/>
</dbReference>
<dbReference type="CDD" id="cd04590">
    <property type="entry name" value="CBS_pair_CorC_HlyC_assoc"/>
    <property type="match status" value="1"/>
</dbReference>
<dbReference type="PANTHER" id="PTHR43099">
    <property type="entry name" value="UPF0053 PROTEIN YRKA"/>
    <property type="match status" value="1"/>
</dbReference>
<dbReference type="PROSITE" id="PS51371">
    <property type="entry name" value="CBS"/>
    <property type="match status" value="2"/>
</dbReference>
<evidence type="ECO:0000256" key="3">
    <source>
        <dbReference type="ARBA" id="ARBA00022475"/>
    </source>
</evidence>
<evidence type="ECO:0000313" key="15">
    <source>
        <dbReference type="Proteomes" id="UP001292216"/>
    </source>
</evidence>
<evidence type="ECO:0000256" key="11">
    <source>
        <dbReference type="SAM" id="Phobius"/>
    </source>
</evidence>
<dbReference type="SMART" id="SM01091">
    <property type="entry name" value="CorC_HlyC"/>
    <property type="match status" value="1"/>
</dbReference>
<feature type="domain" description="CNNM transmembrane" evidence="13">
    <location>
        <begin position="1"/>
        <end position="200"/>
    </location>
</feature>
<keyword evidence="7 9" id="KW-0129">CBS domain</keyword>
<feature type="transmembrane region" description="Helical" evidence="11">
    <location>
        <begin position="56"/>
        <end position="76"/>
    </location>
</feature>
<dbReference type="RefSeq" id="WP_323076725.1">
    <property type="nucleotide sequence ID" value="NZ_CBCSKM010000003.1"/>
</dbReference>
<proteinExistence type="inferred from homology"/>
<dbReference type="Pfam" id="PF00571">
    <property type="entry name" value="CBS"/>
    <property type="match status" value="2"/>
</dbReference>
<dbReference type="EMBL" id="JAYERP010000001">
    <property type="protein sequence ID" value="MEA3569893.1"/>
    <property type="molecule type" value="Genomic_DNA"/>
</dbReference>
<dbReference type="PROSITE" id="PS51846">
    <property type="entry name" value="CNNM"/>
    <property type="match status" value="1"/>
</dbReference>
<evidence type="ECO:0000256" key="7">
    <source>
        <dbReference type="ARBA" id="ARBA00023122"/>
    </source>
</evidence>
<evidence type="ECO:0000259" key="12">
    <source>
        <dbReference type="PROSITE" id="PS51371"/>
    </source>
</evidence>
<evidence type="ECO:0000256" key="6">
    <source>
        <dbReference type="ARBA" id="ARBA00022989"/>
    </source>
</evidence>
<evidence type="ECO:0000256" key="2">
    <source>
        <dbReference type="ARBA" id="ARBA00006337"/>
    </source>
</evidence>
<dbReference type="Pfam" id="PF03471">
    <property type="entry name" value="CorC_HlyC"/>
    <property type="match status" value="1"/>
</dbReference>
<evidence type="ECO:0000256" key="4">
    <source>
        <dbReference type="ARBA" id="ARBA00022692"/>
    </source>
</evidence>
<evidence type="ECO:0000256" key="8">
    <source>
        <dbReference type="ARBA" id="ARBA00023136"/>
    </source>
</evidence>
<dbReference type="Gene3D" id="3.10.580.10">
    <property type="entry name" value="CBS-domain"/>
    <property type="match status" value="1"/>
</dbReference>